<dbReference type="PANTHER" id="PTHR33295">
    <property type="entry name" value="ATPASE"/>
    <property type="match status" value="1"/>
</dbReference>
<organism evidence="2 3">
    <name type="scientific">Candidatus Nealsonbacteria bacterium CG08_land_8_20_14_0_20_38_20</name>
    <dbReference type="NCBI Taxonomy" id="1974705"/>
    <lineage>
        <taxon>Bacteria</taxon>
        <taxon>Candidatus Nealsoniibacteriota</taxon>
    </lineage>
</organism>
<dbReference type="EMBL" id="PEYD01000041">
    <property type="protein sequence ID" value="PIS39391.1"/>
    <property type="molecule type" value="Genomic_DNA"/>
</dbReference>
<proteinExistence type="predicted"/>
<reference evidence="3" key="1">
    <citation type="submission" date="2017-09" db="EMBL/GenBank/DDBJ databases">
        <title>Depth-based differentiation of microbial function through sediment-hosted aquifers and enrichment of novel symbionts in the deep terrestrial subsurface.</title>
        <authorList>
            <person name="Probst A.J."/>
            <person name="Ladd B."/>
            <person name="Jarett J.K."/>
            <person name="Geller-Mcgrath D.E."/>
            <person name="Sieber C.M.K."/>
            <person name="Emerson J.B."/>
            <person name="Anantharaman K."/>
            <person name="Thomas B.C."/>
            <person name="Malmstrom R."/>
            <person name="Stieglmeier M."/>
            <person name="Klingl A."/>
            <person name="Woyke T."/>
            <person name="Ryan C.M."/>
            <person name="Banfield J.F."/>
        </authorList>
    </citation>
    <scope>NUCLEOTIDE SEQUENCE [LARGE SCALE GENOMIC DNA]</scope>
</reference>
<dbReference type="InterPro" id="IPR041682">
    <property type="entry name" value="AAA_14"/>
</dbReference>
<dbReference type="SUPFAM" id="SSF52540">
    <property type="entry name" value="P-loop containing nucleoside triphosphate hydrolases"/>
    <property type="match status" value="1"/>
</dbReference>
<comment type="caution">
    <text evidence="2">The sequence shown here is derived from an EMBL/GenBank/DDBJ whole genome shotgun (WGS) entry which is preliminary data.</text>
</comment>
<protein>
    <recommendedName>
        <fullName evidence="1">AAA domain-containing protein</fullName>
    </recommendedName>
</protein>
<evidence type="ECO:0000313" key="2">
    <source>
        <dbReference type="EMBL" id="PIS39391.1"/>
    </source>
</evidence>
<name>A0A2H0YLL6_9BACT</name>
<dbReference type="PANTHER" id="PTHR33295:SF8">
    <property type="entry name" value="AAA+ ATPASE DOMAIN-CONTAINING PROTEIN"/>
    <property type="match status" value="1"/>
</dbReference>
<dbReference type="Proteomes" id="UP000230088">
    <property type="component" value="Unassembled WGS sequence"/>
</dbReference>
<sequence>MNIEEVKQYLIDFQKRKFETFSRELEVKPTKQFITSIIGARRVGKTYFLFDIINKIKDRKKVLYTDFEYPQFLDFDGKDLKKIIDWHCELFGEPEYIFFDEIQNLKNWEKGLREIYETKKYFIFIAGSSSKFLSQELATQLRGRTINYSLFPLSLGEILKINKIPFGEKFFSTEEKNKILYEFNQYLEFGGYPQVFLEKQLKEQIVKDYKDLVLFRDLVERYSLKNIYVVKRLFEYLISSFAKEISIDKFYNYLKSQNVAVSKKTLYNYLEYFESSLFFHFLRTHKIKERLKKVYLNDVVLSIDEKGRRLENIVYVEILRRGQKCCFFKNNFECDFVIPKSQAIQAVWELSEADRKREIKGLIEAMDYFHIENGVIITYDQESEIKEGGYKIKVIPAWKWMLSG</sequence>
<accession>A0A2H0YLL6</accession>
<gene>
    <name evidence="2" type="ORF">COT33_02220</name>
</gene>
<evidence type="ECO:0000313" key="3">
    <source>
        <dbReference type="Proteomes" id="UP000230088"/>
    </source>
</evidence>
<dbReference type="InterPro" id="IPR027417">
    <property type="entry name" value="P-loop_NTPase"/>
</dbReference>
<feature type="domain" description="AAA" evidence="1">
    <location>
        <begin position="34"/>
        <end position="159"/>
    </location>
</feature>
<evidence type="ECO:0000259" key="1">
    <source>
        <dbReference type="Pfam" id="PF13173"/>
    </source>
</evidence>
<dbReference type="Pfam" id="PF13173">
    <property type="entry name" value="AAA_14"/>
    <property type="match status" value="1"/>
</dbReference>
<dbReference type="AlphaFoldDB" id="A0A2H0YLL6"/>